<accession>A0A1K0GNY5</accession>
<protein>
    <recommendedName>
        <fullName evidence="5">Tn3 transposase DDE domain-containing protein</fullName>
    </recommendedName>
</protein>
<proteinExistence type="predicted"/>
<dbReference type="GO" id="GO:0004803">
    <property type="term" value="F:transposase activity"/>
    <property type="evidence" value="ECO:0007669"/>
    <property type="project" value="InterPro"/>
</dbReference>
<evidence type="ECO:0000259" key="1">
    <source>
        <dbReference type="Pfam" id="PF01526"/>
    </source>
</evidence>
<organism evidence="3 4">
    <name type="scientific">Couchioplanes caeruleus subsp. caeruleus</name>
    <dbReference type="NCBI Taxonomy" id="56427"/>
    <lineage>
        <taxon>Bacteria</taxon>
        <taxon>Bacillati</taxon>
        <taxon>Actinomycetota</taxon>
        <taxon>Actinomycetes</taxon>
        <taxon>Micromonosporales</taxon>
        <taxon>Micromonosporaceae</taxon>
        <taxon>Couchioplanes</taxon>
    </lineage>
</organism>
<evidence type="ECO:0008006" key="5">
    <source>
        <dbReference type="Google" id="ProtNLM"/>
    </source>
</evidence>
<feature type="domain" description="DUF4158" evidence="2">
    <location>
        <begin position="1"/>
        <end position="113"/>
    </location>
</feature>
<reference evidence="3 4" key="1">
    <citation type="submission" date="2016-09" db="EMBL/GenBank/DDBJ databases">
        <title>Couchioplanes caeruleus draft genome sequence.</title>
        <authorList>
            <person name="Sheehan J."/>
            <person name="Caffrey P."/>
        </authorList>
    </citation>
    <scope>NUCLEOTIDE SEQUENCE [LARGE SCALE GENOMIC DNA]</scope>
    <source>
        <strain evidence="3 4">DSM 43634</strain>
    </source>
</reference>
<gene>
    <name evidence="3" type="ORF">BG844_11705</name>
</gene>
<dbReference type="Proteomes" id="UP000182486">
    <property type="component" value="Unassembled WGS sequence"/>
</dbReference>
<sequence>MRALGLFLEDPLDVPSEAVDYVAGQVGAADPSVVKEYLRRRQTRFEHQWEIARGYGYSDFTTAESDLVHWIDDRAWTTGDGPKAIFEAAVGWLRERKVLLPAVSTLARLVAQVRAQATDRLYQRLSELVSADQARLLEDLLDVPDGSRFSQLERLRTPVTRTSGTGMVRALQRAGEVAGLGLGGVDVGVVPRRRVWELAGYGLEAKAPTLRRHPYARKLATLLATVRALEATSVDDALELFDVLMTMELLSRAERQSKKEKLRRYPKVSRHAGKLAAAVGVLEAAEWGEQVRLEQVWDAIDSVVSRAELRAAVAGIAEILPPVDADPDGEWRAHLLERMATVRGFVPLLCQVIEFGATADAAPVLYAVNGLPELLDARQGRKVAAGFLDARRIEVEVVPSGWWQRLVFPKERPAETVDKAAYVFCVLEQFHQRLKRRDIFAAVSEHWGDPRARLLDGDAWEQAKAPALNALQLPEEPRDLLAGHAAALNEAWRQVAAGLSVDTAARLDDQGRLHAQKVTAVPDPPSLVDLRSRVEAMLPRIDLGELILEVMAWYPGFAGAFTALSGSATRLDDLHVTIAATLTAHALNVGFVPVVSEGVSALTRGRISHVDANYLRPETYAAANVVLIDAQDGIGVARAWGGGLASAAVRPG</sequence>
<dbReference type="AlphaFoldDB" id="A0A1K0GNY5"/>
<dbReference type="GO" id="GO:0006313">
    <property type="term" value="P:DNA transposition"/>
    <property type="evidence" value="ECO:0007669"/>
    <property type="project" value="InterPro"/>
</dbReference>
<dbReference type="InterPro" id="IPR002513">
    <property type="entry name" value="Tn3_Tnp_DDE_dom"/>
</dbReference>
<keyword evidence="4" id="KW-1185">Reference proteome</keyword>
<comment type="caution">
    <text evidence="3">The sequence shown here is derived from an EMBL/GenBank/DDBJ whole genome shotgun (WGS) entry which is preliminary data.</text>
</comment>
<dbReference type="InterPro" id="IPR025296">
    <property type="entry name" value="DUF4158"/>
</dbReference>
<feature type="domain" description="Tn3 transposase DDE" evidence="1">
    <location>
        <begin position="545"/>
        <end position="648"/>
    </location>
</feature>
<dbReference type="Pfam" id="PF13700">
    <property type="entry name" value="DUF4158"/>
    <property type="match status" value="1"/>
</dbReference>
<evidence type="ECO:0000259" key="2">
    <source>
        <dbReference type="Pfam" id="PF13700"/>
    </source>
</evidence>
<name>A0A1K0GNY5_9ACTN</name>
<evidence type="ECO:0000313" key="4">
    <source>
        <dbReference type="Proteomes" id="UP000182486"/>
    </source>
</evidence>
<dbReference type="Pfam" id="PF01526">
    <property type="entry name" value="DDE_Tnp_Tn3"/>
    <property type="match status" value="1"/>
</dbReference>
<evidence type="ECO:0000313" key="3">
    <source>
        <dbReference type="EMBL" id="OJF14078.1"/>
    </source>
</evidence>
<dbReference type="EMBL" id="MEIA01000118">
    <property type="protein sequence ID" value="OJF14078.1"/>
    <property type="molecule type" value="Genomic_DNA"/>
</dbReference>